<dbReference type="RefSeq" id="WP_128494445.1">
    <property type="nucleotide sequence ID" value="NZ_RZNB01000002.1"/>
</dbReference>
<proteinExistence type="inferred from homology"/>
<dbReference type="InterPro" id="IPR001468">
    <property type="entry name" value="Indole-3-GlycerolPSynthase_CS"/>
</dbReference>
<keyword evidence="5" id="KW-0028">Amino-acid biosynthesis</keyword>
<dbReference type="UniPathway" id="UPA00035">
    <property type="reaction ID" value="UER00043"/>
</dbReference>
<dbReference type="Proteomes" id="UP000288547">
    <property type="component" value="Unassembled WGS sequence"/>
</dbReference>
<keyword evidence="12" id="KW-1185">Reference proteome</keyword>
<reference evidence="11 12" key="1">
    <citation type="submission" date="2018-12" db="EMBL/GenBank/DDBJ databases">
        <authorList>
            <person name="Li F."/>
        </authorList>
    </citation>
    <scope>NUCLEOTIDE SEQUENCE [LARGE SCALE GENOMIC DNA]</scope>
    <source>
        <strain evidence="11 12">11W25H-1</strain>
    </source>
</reference>
<dbReference type="GO" id="GO:0004425">
    <property type="term" value="F:indole-3-glycerol-phosphate synthase activity"/>
    <property type="evidence" value="ECO:0007669"/>
    <property type="project" value="UniProtKB-EC"/>
</dbReference>
<dbReference type="FunFam" id="3.20.20.70:FF:000024">
    <property type="entry name" value="Indole-3-glycerol phosphate synthase"/>
    <property type="match status" value="1"/>
</dbReference>
<evidence type="ECO:0000256" key="8">
    <source>
        <dbReference type="ARBA" id="ARBA00023141"/>
    </source>
</evidence>
<comment type="caution">
    <text evidence="11">The sequence shown here is derived from an EMBL/GenBank/DDBJ whole genome shotgun (WGS) entry which is preliminary data.</text>
</comment>
<evidence type="ECO:0000256" key="9">
    <source>
        <dbReference type="ARBA" id="ARBA00023239"/>
    </source>
</evidence>
<dbReference type="OrthoDB" id="9804217at2"/>
<organism evidence="11 12">
    <name type="scientific">Labedella phragmitis</name>
    <dbReference type="NCBI Taxonomy" id="2498849"/>
    <lineage>
        <taxon>Bacteria</taxon>
        <taxon>Bacillati</taxon>
        <taxon>Actinomycetota</taxon>
        <taxon>Actinomycetes</taxon>
        <taxon>Micrococcales</taxon>
        <taxon>Microbacteriaceae</taxon>
        <taxon>Labedella</taxon>
    </lineage>
</organism>
<dbReference type="AlphaFoldDB" id="A0A444PV22"/>
<evidence type="ECO:0000256" key="2">
    <source>
        <dbReference type="ARBA" id="ARBA00004696"/>
    </source>
</evidence>
<dbReference type="InterPro" id="IPR013798">
    <property type="entry name" value="Indole-3-glycerol_P_synth_dom"/>
</dbReference>
<dbReference type="Pfam" id="PF00218">
    <property type="entry name" value="IGPS"/>
    <property type="match status" value="1"/>
</dbReference>
<sequence length="256" mass="26903">MLADLTAGAAQDALARQEAVSLADVEAQALAAPPALDALSALSRGDRVKVIAEVKRASPSRGHLAEIADPAGLAADYERGGASAISVLTEGRRFKGSLDDLRSVRDRVVLPVLRKDFVSMPYQVFEARAARADLVLLIVAALDQKTLSELFVLSTELGMTTLVETHSADELSRALDLGARLVGVNARDLSTFELDKTLFAQLAPSIPADVVKVAESAVSQPSDVAAYREAGADVVLIGEALVTNDPVSTLESFLAV</sequence>
<evidence type="ECO:0000256" key="6">
    <source>
        <dbReference type="ARBA" id="ARBA00022793"/>
    </source>
</evidence>
<dbReference type="SUPFAM" id="SSF51366">
    <property type="entry name" value="Ribulose-phoshate binding barrel"/>
    <property type="match status" value="1"/>
</dbReference>
<keyword evidence="7" id="KW-0822">Tryptophan biosynthesis</keyword>
<keyword evidence="6" id="KW-0210">Decarboxylase</keyword>
<evidence type="ECO:0000313" key="11">
    <source>
        <dbReference type="EMBL" id="RWZ51730.1"/>
    </source>
</evidence>
<dbReference type="Gene3D" id="3.20.20.70">
    <property type="entry name" value="Aldolase class I"/>
    <property type="match status" value="1"/>
</dbReference>
<comment type="catalytic activity">
    <reaction evidence="1">
        <text>1-(2-carboxyphenylamino)-1-deoxy-D-ribulose 5-phosphate + H(+) = (1S,2R)-1-C-(indol-3-yl)glycerol 3-phosphate + CO2 + H2O</text>
        <dbReference type="Rhea" id="RHEA:23476"/>
        <dbReference type="ChEBI" id="CHEBI:15377"/>
        <dbReference type="ChEBI" id="CHEBI:15378"/>
        <dbReference type="ChEBI" id="CHEBI:16526"/>
        <dbReference type="ChEBI" id="CHEBI:58613"/>
        <dbReference type="ChEBI" id="CHEBI:58866"/>
        <dbReference type="EC" id="4.1.1.48"/>
    </reaction>
</comment>
<dbReference type="InterPro" id="IPR013785">
    <property type="entry name" value="Aldolase_TIM"/>
</dbReference>
<evidence type="ECO:0000256" key="1">
    <source>
        <dbReference type="ARBA" id="ARBA00001633"/>
    </source>
</evidence>
<dbReference type="PANTHER" id="PTHR22854">
    <property type="entry name" value="TRYPTOPHAN BIOSYNTHESIS PROTEIN"/>
    <property type="match status" value="1"/>
</dbReference>
<evidence type="ECO:0000256" key="4">
    <source>
        <dbReference type="ARBA" id="ARBA00012362"/>
    </source>
</evidence>
<dbReference type="NCBIfam" id="NF001369">
    <property type="entry name" value="PRK00278.1-1"/>
    <property type="match status" value="1"/>
</dbReference>
<dbReference type="GO" id="GO:0004640">
    <property type="term" value="F:phosphoribosylanthranilate isomerase activity"/>
    <property type="evidence" value="ECO:0007669"/>
    <property type="project" value="TreeGrafter"/>
</dbReference>
<evidence type="ECO:0000256" key="7">
    <source>
        <dbReference type="ARBA" id="ARBA00022822"/>
    </source>
</evidence>
<dbReference type="InterPro" id="IPR045186">
    <property type="entry name" value="Indole-3-glycerol_P_synth"/>
</dbReference>
<comment type="pathway">
    <text evidence="2">Amino-acid biosynthesis; L-tryptophan biosynthesis; L-tryptophan from chorismate: step 4/5.</text>
</comment>
<protein>
    <recommendedName>
        <fullName evidence="4">indole-3-glycerol-phosphate synthase</fullName>
        <ecNumber evidence="4">4.1.1.48</ecNumber>
    </recommendedName>
</protein>
<dbReference type="InterPro" id="IPR011060">
    <property type="entry name" value="RibuloseP-bd_barrel"/>
</dbReference>
<evidence type="ECO:0000256" key="3">
    <source>
        <dbReference type="ARBA" id="ARBA00008737"/>
    </source>
</evidence>
<dbReference type="GO" id="GO:0000162">
    <property type="term" value="P:L-tryptophan biosynthetic process"/>
    <property type="evidence" value="ECO:0007669"/>
    <property type="project" value="UniProtKB-UniPathway"/>
</dbReference>
<evidence type="ECO:0000313" key="12">
    <source>
        <dbReference type="Proteomes" id="UP000288547"/>
    </source>
</evidence>
<dbReference type="EC" id="4.1.1.48" evidence="4"/>
<accession>A0A444PV22</accession>
<dbReference type="PROSITE" id="PS00614">
    <property type="entry name" value="IGPS"/>
    <property type="match status" value="1"/>
</dbReference>
<keyword evidence="9 11" id="KW-0456">Lyase</keyword>
<keyword evidence="8" id="KW-0057">Aromatic amino acid biosynthesis</keyword>
<feature type="domain" description="Indole-3-glycerol phosphate synthase" evidence="10">
    <location>
        <begin position="6"/>
        <end position="246"/>
    </location>
</feature>
<evidence type="ECO:0000259" key="10">
    <source>
        <dbReference type="Pfam" id="PF00218"/>
    </source>
</evidence>
<gene>
    <name evidence="11" type="primary">trpC</name>
    <name evidence="11" type="ORF">ELQ90_06435</name>
</gene>
<name>A0A444PV22_9MICO</name>
<dbReference type="EMBL" id="RZNB01000002">
    <property type="protein sequence ID" value="RWZ51730.1"/>
    <property type="molecule type" value="Genomic_DNA"/>
</dbReference>
<dbReference type="PANTHER" id="PTHR22854:SF2">
    <property type="entry name" value="INDOLE-3-GLYCEROL-PHOSPHATE SYNTHASE"/>
    <property type="match status" value="1"/>
</dbReference>
<dbReference type="CDD" id="cd00331">
    <property type="entry name" value="IGPS"/>
    <property type="match status" value="1"/>
</dbReference>
<comment type="similarity">
    <text evidence="3">Belongs to the TrpC family.</text>
</comment>
<evidence type="ECO:0000256" key="5">
    <source>
        <dbReference type="ARBA" id="ARBA00022605"/>
    </source>
</evidence>